<dbReference type="AlphaFoldDB" id="Q6FAB8"/>
<accession>Q6FAB8</accession>
<dbReference type="HOGENOM" id="CLU_099724_0_0_6"/>
<evidence type="ECO:0000313" key="1">
    <source>
        <dbReference type="EMBL" id="CAG68995.1"/>
    </source>
</evidence>
<dbReference type="EMBL" id="CR543861">
    <property type="protein sequence ID" value="CAG68995.1"/>
    <property type="molecule type" value="Genomic_DNA"/>
</dbReference>
<sequence>MKVSKVILKKFPHSILQISKTNIRRNITMNAIAKFTSTNPNGLALLKQNQAWLEACLENENVCHYFAIQIKGKESYPFGAEDRPFFDLEKAQIYLEHLQATNPNINYFISSGAFDTDAFDFDDENLPMWHRVWLNKHQYRIIKLQILKMTDSELSQLISNYNEIKIWQEEHNTKEICHCYTAQSFDDSNGDISISSQFTTNLMTALSAKIYFEKTMSNRNFRVICGLMTTEQVMGMDGKVNEELQDFIDQHKARLQSLSKESAA</sequence>
<name>Q6FAB8_ACIAD</name>
<reference evidence="1 2" key="1">
    <citation type="journal article" date="2004" name="Nucleic Acids Res.">
        <title>Unique features revealed by the genome sequence of Acinetobacter sp. ADP1, a versatile and naturally transformation competent bacterium.</title>
        <authorList>
            <person name="Barbe V."/>
            <person name="Vallenet D."/>
            <person name="Fonknechten N."/>
            <person name="Kreimeyer A."/>
            <person name="Oztas S."/>
            <person name="Labarre L."/>
            <person name="Cruveiller S."/>
            <person name="Robert C."/>
            <person name="Duprat S."/>
            <person name="Wincker P."/>
            <person name="Ornston L.N."/>
            <person name="Weissenbach J."/>
            <person name="Marliere P."/>
            <person name="Cohen G.N."/>
            <person name="Medigue C."/>
        </authorList>
    </citation>
    <scope>NUCLEOTIDE SEQUENCE [LARGE SCALE GENOMIC DNA]</scope>
    <source>
        <strain evidence="2">ATCC 33305 / BD413 / ADP1</strain>
    </source>
</reference>
<dbReference type="KEGG" id="aci:ACIAD2196"/>
<evidence type="ECO:0000313" key="2">
    <source>
        <dbReference type="Proteomes" id="UP000000430"/>
    </source>
</evidence>
<organism evidence="1 2">
    <name type="scientific">Acinetobacter baylyi (strain ATCC 33305 / BD413 / ADP1)</name>
    <dbReference type="NCBI Taxonomy" id="62977"/>
    <lineage>
        <taxon>Bacteria</taxon>
        <taxon>Pseudomonadati</taxon>
        <taxon>Pseudomonadota</taxon>
        <taxon>Gammaproteobacteria</taxon>
        <taxon>Moraxellales</taxon>
        <taxon>Moraxellaceae</taxon>
        <taxon>Acinetobacter</taxon>
    </lineage>
</organism>
<dbReference type="eggNOG" id="ENOG5031SHT">
    <property type="taxonomic scope" value="Bacteria"/>
</dbReference>
<dbReference type="STRING" id="202950.GCA_001485005_00195"/>
<gene>
    <name evidence="1" type="ordered locus">ACIAD2196</name>
</gene>
<protein>
    <submittedName>
        <fullName evidence="1">Uncharacterized protein</fullName>
    </submittedName>
</protein>
<dbReference type="Proteomes" id="UP000000430">
    <property type="component" value="Chromosome"/>
</dbReference>
<proteinExistence type="predicted"/>